<dbReference type="Proteomes" id="UP000095601">
    <property type="component" value="Unassembled WGS sequence"/>
</dbReference>
<dbReference type="PROSITE" id="PS00138">
    <property type="entry name" value="SUBTILASE_SER"/>
    <property type="match status" value="1"/>
</dbReference>
<comment type="similarity">
    <text evidence="1 6 7">Belongs to the peptidase S8 family.</text>
</comment>
<dbReference type="PANTHER" id="PTHR43806:SF67">
    <property type="entry name" value="EGF-LIKE DOMAIN-CONTAINING PROTEIN"/>
    <property type="match status" value="1"/>
</dbReference>
<name>A0A1E5UEG4_9FLAO</name>
<dbReference type="InterPro" id="IPR023828">
    <property type="entry name" value="Peptidase_S8_Ser-AS"/>
</dbReference>
<evidence type="ECO:0000256" key="1">
    <source>
        <dbReference type="ARBA" id="ARBA00011073"/>
    </source>
</evidence>
<evidence type="ECO:0000256" key="6">
    <source>
        <dbReference type="PROSITE-ProRule" id="PRU01240"/>
    </source>
</evidence>
<evidence type="ECO:0000256" key="4">
    <source>
        <dbReference type="ARBA" id="ARBA00022801"/>
    </source>
</evidence>
<dbReference type="InterPro" id="IPR026444">
    <property type="entry name" value="Secre_tail"/>
</dbReference>
<feature type="domain" description="Peptidase S8/S53" evidence="9">
    <location>
        <begin position="184"/>
        <end position="460"/>
    </location>
</feature>
<dbReference type="STRING" id="237258.SAMN04489756_10169"/>
<evidence type="ECO:0000256" key="3">
    <source>
        <dbReference type="ARBA" id="ARBA00022729"/>
    </source>
</evidence>
<dbReference type="InterPro" id="IPR015500">
    <property type="entry name" value="Peptidase_S8_subtilisin-rel"/>
</dbReference>
<dbReference type="NCBIfam" id="TIGR04183">
    <property type="entry name" value="Por_Secre_tail"/>
    <property type="match status" value="1"/>
</dbReference>
<feature type="active site" description="Charge relay system" evidence="6">
    <location>
        <position position="235"/>
    </location>
</feature>
<keyword evidence="8" id="KW-0472">Membrane</keyword>
<evidence type="ECO:0000256" key="8">
    <source>
        <dbReference type="SAM" id="Phobius"/>
    </source>
</evidence>
<evidence type="ECO:0000313" key="11">
    <source>
        <dbReference type="EMBL" id="OEL11309.1"/>
    </source>
</evidence>
<dbReference type="Pfam" id="PF18962">
    <property type="entry name" value="Por_Secre_tail"/>
    <property type="match status" value="1"/>
</dbReference>
<dbReference type="InterPro" id="IPR036852">
    <property type="entry name" value="Peptidase_S8/S53_dom_sf"/>
</dbReference>
<keyword evidence="5 6" id="KW-0720">Serine protease</keyword>
<dbReference type="EMBL" id="MKGI01000043">
    <property type="protein sequence ID" value="OEL11309.1"/>
    <property type="molecule type" value="Genomic_DNA"/>
</dbReference>
<dbReference type="Pfam" id="PF00082">
    <property type="entry name" value="Peptidase_S8"/>
    <property type="match status" value="1"/>
</dbReference>
<dbReference type="PANTHER" id="PTHR43806">
    <property type="entry name" value="PEPTIDASE S8"/>
    <property type="match status" value="1"/>
</dbReference>
<accession>A0A1E5UEG4</accession>
<dbReference type="PRINTS" id="PR00723">
    <property type="entry name" value="SUBTILISIN"/>
</dbReference>
<dbReference type="AlphaFoldDB" id="A0A1E5UEG4"/>
<dbReference type="GO" id="GO:0004252">
    <property type="term" value="F:serine-type endopeptidase activity"/>
    <property type="evidence" value="ECO:0007669"/>
    <property type="project" value="UniProtKB-UniRule"/>
</dbReference>
<dbReference type="InterPro" id="IPR023827">
    <property type="entry name" value="Peptidase_S8_Asp-AS"/>
</dbReference>
<dbReference type="Gene3D" id="3.40.50.200">
    <property type="entry name" value="Peptidase S8/S53 domain"/>
    <property type="match status" value="1"/>
</dbReference>
<keyword evidence="12" id="KW-1185">Reference proteome</keyword>
<gene>
    <name evidence="11" type="ORF">BHF72_2179</name>
</gene>
<dbReference type="PATRIC" id="fig|237258.4.peg.2341"/>
<keyword evidence="8" id="KW-0812">Transmembrane</keyword>
<evidence type="ECO:0000313" key="12">
    <source>
        <dbReference type="Proteomes" id="UP000095601"/>
    </source>
</evidence>
<dbReference type="InterPro" id="IPR050131">
    <property type="entry name" value="Peptidase_S8_subtilisin-like"/>
</dbReference>
<keyword evidence="4 6" id="KW-0378">Hydrolase</keyword>
<feature type="active site" description="Charge relay system" evidence="6">
    <location>
        <position position="413"/>
    </location>
</feature>
<evidence type="ECO:0000256" key="5">
    <source>
        <dbReference type="ARBA" id="ARBA00022825"/>
    </source>
</evidence>
<dbReference type="PIRSF" id="PIRSF037903">
    <property type="entry name" value="Subtilisin_rel_GFO_2223"/>
    <property type="match status" value="1"/>
</dbReference>
<keyword evidence="2 6" id="KW-0645">Protease</keyword>
<evidence type="ECO:0000256" key="7">
    <source>
        <dbReference type="RuleBase" id="RU003355"/>
    </source>
</evidence>
<dbReference type="InterPro" id="IPR017317">
    <property type="entry name" value="Pept_S8_subtilisin_bacteroid-2"/>
</dbReference>
<sequence>MNFFKIDIVKNILNSYKFEKMRKIIQLYFLLFFSFAFSQTELVFVYFKDKPNASYFLTNPLSELTQKAIDRRTNLGIAITAQDAPIESSYIQNIQNLGFTVNDQSKWLNGVAVNATSTQIAQLQAEPYVLKVESFVKNNSAGKISKKEKFPKNLSSKISFNYGNSLAQIEQVNLRTLHVQGFTGTGVSIAVIDTGFPTVNTGSAFARMRSNNQIKHVYNFISKNTDVYNTSLNNHGTNCLGIIGGYLDGTFVGAAPDADFYLYATEVGDEEIPEEELYWIQAAEEADRKGVDLISTSLGYADFFDDSRYDYSYSQMNGTTSFIARGAQIASEKGIIVVVAAGNEGNLTWKYIVTPADNEKVFTIGGVDSTGNPSVFTSFGPNSVGKVKPDASARATSTYFAYNNGAYPGNGTSYATPLSAGGIACLLQAIPNSTNRELLKNSLRQTASLYPNYTDQLGYGILNFGQVLSSFLKTNEFYSQNKAIVYPNPAKQEINISSTQKIEKIYVYNSLGQFLFESKTNQINIEKLEKGLYFLKIKTSSSETVEKFIKE</sequence>
<dbReference type="PROSITE" id="PS00136">
    <property type="entry name" value="SUBTILASE_ASP"/>
    <property type="match status" value="1"/>
</dbReference>
<comment type="caution">
    <text evidence="11">The sequence shown here is derived from an EMBL/GenBank/DDBJ whole genome shotgun (WGS) entry which is preliminary data.</text>
</comment>
<organism evidence="11 12">
    <name type="scientific">Cloacibacterium normanense</name>
    <dbReference type="NCBI Taxonomy" id="237258"/>
    <lineage>
        <taxon>Bacteria</taxon>
        <taxon>Pseudomonadati</taxon>
        <taxon>Bacteroidota</taxon>
        <taxon>Flavobacteriia</taxon>
        <taxon>Flavobacteriales</taxon>
        <taxon>Weeksellaceae</taxon>
    </lineage>
</organism>
<evidence type="ECO:0000259" key="9">
    <source>
        <dbReference type="Pfam" id="PF00082"/>
    </source>
</evidence>
<protein>
    <submittedName>
        <fullName evidence="11">Por secretion system C-terminal sorting domain protein</fullName>
    </submittedName>
</protein>
<dbReference type="InterPro" id="IPR000209">
    <property type="entry name" value="Peptidase_S8/S53_dom"/>
</dbReference>
<dbReference type="GO" id="GO:0006508">
    <property type="term" value="P:proteolysis"/>
    <property type="evidence" value="ECO:0007669"/>
    <property type="project" value="UniProtKB-KW"/>
</dbReference>
<evidence type="ECO:0000259" key="10">
    <source>
        <dbReference type="Pfam" id="PF18962"/>
    </source>
</evidence>
<keyword evidence="8" id="KW-1133">Transmembrane helix</keyword>
<feature type="transmembrane region" description="Helical" evidence="8">
    <location>
        <begin position="27"/>
        <end position="47"/>
    </location>
</feature>
<reference evidence="11 12" key="1">
    <citation type="submission" date="2016-09" db="EMBL/GenBank/DDBJ databases">
        <authorList>
            <person name="Capua I."/>
            <person name="De Benedictis P."/>
            <person name="Joannis T."/>
            <person name="Lombin L.H."/>
            <person name="Cattoli G."/>
        </authorList>
    </citation>
    <scope>NUCLEOTIDE SEQUENCE [LARGE SCALE GENOMIC DNA]</scope>
    <source>
        <strain evidence="11 12">NRS-1</strain>
    </source>
</reference>
<dbReference type="PROSITE" id="PS51892">
    <property type="entry name" value="SUBTILASE"/>
    <property type="match status" value="1"/>
</dbReference>
<feature type="active site" description="Charge relay system" evidence="6">
    <location>
        <position position="193"/>
    </location>
</feature>
<evidence type="ECO:0000256" key="2">
    <source>
        <dbReference type="ARBA" id="ARBA00022670"/>
    </source>
</evidence>
<proteinExistence type="inferred from homology"/>
<feature type="domain" description="Secretion system C-terminal sorting" evidence="10">
    <location>
        <begin position="485"/>
        <end position="549"/>
    </location>
</feature>
<keyword evidence="3" id="KW-0732">Signal</keyword>
<dbReference type="SUPFAM" id="SSF52743">
    <property type="entry name" value="Subtilisin-like"/>
    <property type="match status" value="1"/>
</dbReference>